<dbReference type="NCBIfam" id="TIGR01783">
    <property type="entry name" value="TonB-siderophor"/>
    <property type="match status" value="1"/>
</dbReference>
<dbReference type="CDD" id="cd01347">
    <property type="entry name" value="ligand_gated_channel"/>
    <property type="match status" value="1"/>
</dbReference>
<evidence type="ECO:0000256" key="12">
    <source>
        <dbReference type="ARBA" id="ARBA00023170"/>
    </source>
</evidence>
<evidence type="ECO:0000256" key="13">
    <source>
        <dbReference type="ARBA" id="ARBA00023237"/>
    </source>
</evidence>
<evidence type="ECO:0000256" key="15">
    <source>
        <dbReference type="RuleBase" id="RU003357"/>
    </source>
</evidence>
<evidence type="ECO:0000256" key="2">
    <source>
        <dbReference type="ARBA" id="ARBA00009810"/>
    </source>
</evidence>
<feature type="domain" description="TonB-dependent receptor plug" evidence="19">
    <location>
        <begin position="72"/>
        <end position="177"/>
    </location>
</feature>
<feature type="region of interest" description="Disordered" evidence="16">
    <location>
        <begin position="49"/>
        <end position="79"/>
    </location>
</feature>
<keyword evidence="9" id="KW-0406">Ion transport</keyword>
<evidence type="ECO:0000256" key="6">
    <source>
        <dbReference type="ARBA" id="ARBA00022692"/>
    </source>
</evidence>
<evidence type="ECO:0000313" key="20">
    <source>
        <dbReference type="EMBL" id="WQH13732.1"/>
    </source>
</evidence>
<keyword evidence="8" id="KW-0408">Iron</keyword>
<comment type="subcellular location">
    <subcellularLocation>
        <location evidence="1 14">Cell outer membrane</location>
        <topology evidence="1 14">Multi-pass membrane protein</topology>
    </subcellularLocation>
</comment>
<evidence type="ECO:0000256" key="5">
    <source>
        <dbReference type="ARBA" id="ARBA00022496"/>
    </source>
</evidence>
<feature type="signal peptide" evidence="17">
    <location>
        <begin position="1"/>
        <end position="29"/>
    </location>
</feature>
<evidence type="ECO:0000256" key="10">
    <source>
        <dbReference type="ARBA" id="ARBA00023077"/>
    </source>
</evidence>
<dbReference type="Pfam" id="PF00593">
    <property type="entry name" value="TonB_dep_Rec_b-barrel"/>
    <property type="match status" value="1"/>
</dbReference>
<evidence type="ECO:0000256" key="14">
    <source>
        <dbReference type="PROSITE-ProRule" id="PRU01360"/>
    </source>
</evidence>
<evidence type="ECO:0000256" key="11">
    <source>
        <dbReference type="ARBA" id="ARBA00023136"/>
    </source>
</evidence>
<reference evidence="20 21" key="1">
    <citation type="submission" date="2023-11" db="EMBL/GenBank/DDBJ databases">
        <title>MicrobeMod: A computational toolkit for identifying prokaryotic methylation and restriction-modification with nanopore sequencing.</title>
        <authorList>
            <person name="Crits-Christoph A."/>
            <person name="Kang S.C."/>
            <person name="Lee H."/>
            <person name="Ostrov N."/>
        </authorList>
    </citation>
    <scope>NUCLEOTIDE SEQUENCE [LARGE SCALE GENOMIC DNA]</scope>
    <source>
        <strain evidence="20 21">ATCC BAA-805</strain>
    </source>
</reference>
<dbReference type="InterPro" id="IPR039426">
    <property type="entry name" value="TonB-dep_rcpt-like"/>
</dbReference>
<feature type="domain" description="TonB-dependent receptor-like beta-barrel" evidence="18">
    <location>
        <begin position="252"/>
        <end position="702"/>
    </location>
</feature>
<dbReference type="Gene3D" id="2.170.130.10">
    <property type="entry name" value="TonB-dependent receptor, plug domain"/>
    <property type="match status" value="1"/>
</dbReference>
<dbReference type="SUPFAM" id="SSF56935">
    <property type="entry name" value="Porins"/>
    <property type="match status" value="1"/>
</dbReference>
<keyword evidence="13 14" id="KW-0998">Cell outer membrane</keyword>
<evidence type="ECO:0000256" key="16">
    <source>
        <dbReference type="SAM" id="MobiDB-lite"/>
    </source>
</evidence>
<dbReference type="EMBL" id="CP140255">
    <property type="protein sequence ID" value="WQH13732.1"/>
    <property type="molecule type" value="Genomic_DNA"/>
</dbReference>
<keyword evidence="7 17" id="KW-0732">Signal</keyword>
<keyword evidence="12 20" id="KW-0675">Receptor</keyword>
<evidence type="ECO:0000313" key="21">
    <source>
        <dbReference type="Proteomes" id="UP001324794"/>
    </source>
</evidence>
<evidence type="ECO:0000256" key="8">
    <source>
        <dbReference type="ARBA" id="ARBA00023004"/>
    </source>
</evidence>
<dbReference type="PANTHER" id="PTHR32552">
    <property type="entry name" value="FERRICHROME IRON RECEPTOR-RELATED"/>
    <property type="match status" value="1"/>
</dbReference>
<keyword evidence="10 15" id="KW-0798">TonB box</keyword>
<evidence type="ECO:0000256" key="17">
    <source>
        <dbReference type="SAM" id="SignalP"/>
    </source>
</evidence>
<evidence type="ECO:0000256" key="7">
    <source>
        <dbReference type="ARBA" id="ARBA00022729"/>
    </source>
</evidence>
<keyword evidence="6 14" id="KW-0812">Transmembrane</keyword>
<gene>
    <name evidence="20" type="ORF">SR894_04120</name>
</gene>
<dbReference type="InterPro" id="IPR000531">
    <property type="entry name" value="Beta-barrel_TonB"/>
</dbReference>
<name>A0ABZ0YR92_9GAMM</name>
<evidence type="ECO:0000256" key="3">
    <source>
        <dbReference type="ARBA" id="ARBA00022448"/>
    </source>
</evidence>
<sequence>MNYKEKCVLVCRGSLVVALVTATSGHAVAEEEEQATELNEILVTAEREGPLGPDAGYRANRSMTGTKTDTPISETPRSVSSVTRNMIEDQGAQTLSDILMYIPGVSPVSYGVHDALAGDIFRIRGVNARDYGYGTYRDGLRVQPNAYTTSAEPYGLERVEVIKGPTSVLYGENVPGGLVNLVSKRPTDTPQGEVNLSYGSHDRRQASMDVSGPLTDDGSVRGRMVVLVRDADTQTDNVSDDRIYLAPSIAFDLSDRDTLTLLAQYQKDDTELQTGLPAAGTLLKHPNGQLDTSHSLGHPDWDVFDREFWSAGYEYEHLFNEQWSFRQNARYLSASTIRKEIWWSFPPAGFAGAAGDGYDSFLAAYGRDRDDNTYMASIDNQLVGHFDAGGWENTVLFGAGYDRSSYDAQQFISQRPDEFVMIDIFDPEWTSPPKTSTRATDAELKQDLAGVYSQIQAKRDGWIGMLGGRYDWAESQIDDRVNRDGSFEVTDREFTWQAGVMYQFDNGVSPYMSYATSFVPVQQVQSESNSPFEPITGQQVEAGFKYEPENHDVMYTLAYYELQKENDVTYSDGGVARQIGETESKGVELEARGDVTDNLSVSASYAYTDARITEDAGSYVEGKQMVSIPRHQGAVWANYQFHGDSLLDGLETGLGVRYLGSSYGYPESTYGTVKTESTTLVDMTLGYQFNPNWRASVNARNLLGKDYIAECNNAGRCYWGSERSVIGTVSYKW</sequence>
<evidence type="ECO:0000256" key="1">
    <source>
        <dbReference type="ARBA" id="ARBA00004571"/>
    </source>
</evidence>
<keyword evidence="3 14" id="KW-0813">Transport</keyword>
<feature type="chain" id="PRO_5047510751" evidence="17">
    <location>
        <begin position="30"/>
        <end position="733"/>
    </location>
</feature>
<comment type="similarity">
    <text evidence="2 14 15">Belongs to the TonB-dependent receptor family.</text>
</comment>
<dbReference type="Pfam" id="PF07715">
    <property type="entry name" value="Plug"/>
    <property type="match status" value="1"/>
</dbReference>
<evidence type="ECO:0000259" key="18">
    <source>
        <dbReference type="Pfam" id="PF00593"/>
    </source>
</evidence>
<evidence type="ECO:0000259" key="19">
    <source>
        <dbReference type="Pfam" id="PF07715"/>
    </source>
</evidence>
<evidence type="ECO:0000256" key="4">
    <source>
        <dbReference type="ARBA" id="ARBA00022452"/>
    </source>
</evidence>
<dbReference type="PROSITE" id="PS52016">
    <property type="entry name" value="TONB_DEPENDENT_REC_3"/>
    <property type="match status" value="1"/>
</dbReference>
<dbReference type="Gene3D" id="2.40.170.20">
    <property type="entry name" value="TonB-dependent receptor, beta-barrel domain"/>
    <property type="match status" value="1"/>
</dbReference>
<keyword evidence="11 14" id="KW-0472">Membrane</keyword>
<dbReference type="InterPro" id="IPR037066">
    <property type="entry name" value="Plug_dom_sf"/>
</dbReference>
<dbReference type="InterPro" id="IPR012910">
    <property type="entry name" value="Plug_dom"/>
</dbReference>
<dbReference type="InterPro" id="IPR010105">
    <property type="entry name" value="TonB_sidphr_rcpt"/>
</dbReference>
<keyword evidence="5" id="KW-0410">Iron transport</keyword>
<organism evidence="20 21">
    <name type="scientific">Vreelandella neptunia</name>
    <dbReference type="NCBI Taxonomy" id="115551"/>
    <lineage>
        <taxon>Bacteria</taxon>
        <taxon>Pseudomonadati</taxon>
        <taxon>Pseudomonadota</taxon>
        <taxon>Gammaproteobacteria</taxon>
        <taxon>Oceanospirillales</taxon>
        <taxon>Halomonadaceae</taxon>
        <taxon>Vreelandella</taxon>
    </lineage>
</organism>
<protein>
    <submittedName>
        <fullName evidence="20">TonB-dependent siderophore receptor</fullName>
    </submittedName>
</protein>
<keyword evidence="4 14" id="KW-1134">Transmembrane beta strand</keyword>
<dbReference type="InterPro" id="IPR036942">
    <property type="entry name" value="Beta-barrel_TonB_sf"/>
</dbReference>
<dbReference type="Proteomes" id="UP001324794">
    <property type="component" value="Chromosome"/>
</dbReference>
<accession>A0ABZ0YR92</accession>
<evidence type="ECO:0000256" key="9">
    <source>
        <dbReference type="ARBA" id="ARBA00023065"/>
    </source>
</evidence>
<feature type="compositionally biased region" description="Polar residues" evidence="16">
    <location>
        <begin position="61"/>
        <end position="79"/>
    </location>
</feature>
<keyword evidence="21" id="KW-1185">Reference proteome</keyword>
<proteinExistence type="inferred from homology"/>
<dbReference type="RefSeq" id="WP_133732959.1">
    <property type="nucleotide sequence ID" value="NZ_CP140255.1"/>
</dbReference>
<dbReference type="PANTHER" id="PTHR32552:SF68">
    <property type="entry name" value="FERRICHROME OUTER MEMBRANE TRANSPORTER_PHAGE RECEPTOR"/>
    <property type="match status" value="1"/>
</dbReference>